<feature type="repeat" description="Cell wall-binding" evidence="5">
    <location>
        <begin position="332"/>
        <end position="351"/>
    </location>
</feature>
<dbReference type="SMART" id="SM00641">
    <property type="entry name" value="Glyco_25"/>
    <property type="match status" value="1"/>
</dbReference>
<dbReference type="EMBL" id="PYLO01000001">
    <property type="protein sequence ID" value="PST39267.1"/>
    <property type="molecule type" value="Genomic_DNA"/>
</dbReference>
<dbReference type="Gene3D" id="3.20.20.80">
    <property type="entry name" value="Glycosidases"/>
    <property type="match status" value="1"/>
</dbReference>
<evidence type="ECO:0000256" key="6">
    <source>
        <dbReference type="SAM" id="MobiDB-lite"/>
    </source>
</evidence>
<dbReference type="GO" id="GO:0016998">
    <property type="term" value="P:cell wall macromolecule catabolic process"/>
    <property type="evidence" value="ECO:0007669"/>
    <property type="project" value="InterPro"/>
</dbReference>
<feature type="compositionally biased region" description="Polar residues" evidence="6">
    <location>
        <begin position="489"/>
        <end position="502"/>
    </location>
</feature>
<keyword evidence="3 8" id="KW-0378">Hydrolase</keyword>
<dbReference type="Gene3D" id="2.20.120.10">
    <property type="entry name" value="Multimodular pneumococcal cell wall endolysin, domain 3"/>
    <property type="match status" value="1"/>
</dbReference>
<evidence type="ECO:0000256" key="1">
    <source>
        <dbReference type="ARBA" id="ARBA00010646"/>
    </source>
</evidence>
<keyword evidence="7" id="KW-0732">Signal</keyword>
<protein>
    <submittedName>
        <fullName evidence="8">Glycoside hydrolase</fullName>
    </submittedName>
</protein>
<feature type="chain" id="PRO_5015581862" evidence="7">
    <location>
        <begin position="16"/>
        <end position="509"/>
    </location>
</feature>
<feature type="region of interest" description="Disordered" evidence="6">
    <location>
        <begin position="18"/>
        <end position="53"/>
    </location>
</feature>
<feature type="repeat" description="Cell wall-binding" evidence="5">
    <location>
        <begin position="372"/>
        <end position="391"/>
    </location>
</feature>
<keyword evidence="4" id="KW-0326">Glycosidase</keyword>
<dbReference type="Gene3D" id="2.10.270.10">
    <property type="entry name" value="Cholin Binding"/>
    <property type="match status" value="2"/>
</dbReference>
<dbReference type="PROSITE" id="PS51170">
    <property type="entry name" value="CW"/>
    <property type="match status" value="5"/>
</dbReference>
<keyword evidence="9" id="KW-1185">Reference proteome</keyword>
<dbReference type="InterPro" id="IPR002053">
    <property type="entry name" value="Glyco_hydro_25"/>
</dbReference>
<dbReference type="AlphaFoldDB" id="A0A2T3FVF9"/>
<dbReference type="InterPro" id="IPR018337">
    <property type="entry name" value="Cell_wall/Cho-bd_repeat"/>
</dbReference>
<dbReference type="InterPro" id="IPR018077">
    <property type="entry name" value="Glyco_hydro_fam25_subgr"/>
</dbReference>
<evidence type="ECO:0000256" key="4">
    <source>
        <dbReference type="ARBA" id="ARBA00023295"/>
    </source>
</evidence>
<evidence type="ECO:0000256" key="2">
    <source>
        <dbReference type="ARBA" id="ARBA00022737"/>
    </source>
</evidence>
<evidence type="ECO:0000256" key="5">
    <source>
        <dbReference type="PROSITE-ProRule" id="PRU00591"/>
    </source>
</evidence>
<feature type="signal peptide" evidence="7">
    <location>
        <begin position="1"/>
        <end position="15"/>
    </location>
</feature>
<comment type="similarity">
    <text evidence="1">Belongs to the glycosyl hydrolase 25 family.</text>
</comment>
<dbReference type="PANTHER" id="PTHR34135">
    <property type="entry name" value="LYSOZYME"/>
    <property type="match status" value="1"/>
</dbReference>
<dbReference type="Gene3D" id="2.10.270.20">
    <property type="match status" value="1"/>
</dbReference>
<dbReference type="GO" id="GO:0003796">
    <property type="term" value="F:lysozyme activity"/>
    <property type="evidence" value="ECO:0007669"/>
    <property type="project" value="InterPro"/>
</dbReference>
<dbReference type="PANTHER" id="PTHR34135:SF2">
    <property type="entry name" value="LYSOZYME"/>
    <property type="match status" value="1"/>
</dbReference>
<comment type="caution">
    <text evidence="8">The sequence shown here is derived from an EMBL/GenBank/DDBJ whole genome shotgun (WGS) entry which is preliminary data.</text>
</comment>
<feature type="compositionally biased region" description="Low complexity" evidence="6">
    <location>
        <begin position="38"/>
        <end position="53"/>
    </location>
</feature>
<proteinExistence type="inferred from homology"/>
<dbReference type="Pfam" id="PF19127">
    <property type="entry name" value="Choline_bind_3"/>
    <property type="match status" value="2"/>
</dbReference>
<accession>A0A2T3FVF9</accession>
<dbReference type="Pfam" id="PF01183">
    <property type="entry name" value="Glyco_hydro_25"/>
    <property type="match status" value="1"/>
</dbReference>
<evidence type="ECO:0000256" key="3">
    <source>
        <dbReference type="ARBA" id="ARBA00022801"/>
    </source>
</evidence>
<dbReference type="Proteomes" id="UP000241048">
    <property type="component" value="Unassembled WGS sequence"/>
</dbReference>
<evidence type="ECO:0000313" key="8">
    <source>
        <dbReference type="EMBL" id="PST39267.1"/>
    </source>
</evidence>
<feature type="repeat" description="Cell wall-binding" evidence="5">
    <location>
        <begin position="392"/>
        <end position="411"/>
    </location>
</feature>
<dbReference type="GO" id="GO:0009253">
    <property type="term" value="P:peptidoglycan catabolic process"/>
    <property type="evidence" value="ECO:0007669"/>
    <property type="project" value="InterPro"/>
</dbReference>
<dbReference type="SUPFAM" id="SSF69360">
    <property type="entry name" value="Cell wall binding repeat"/>
    <property type="match status" value="1"/>
</dbReference>
<dbReference type="PROSITE" id="PS51904">
    <property type="entry name" value="GLYCOSYL_HYDROL_F25_2"/>
    <property type="match status" value="1"/>
</dbReference>
<gene>
    <name evidence="8" type="ORF">C7U56_00320</name>
</gene>
<keyword evidence="2" id="KW-0677">Repeat</keyword>
<reference evidence="8 9" key="1">
    <citation type="submission" date="2018-03" db="EMBL/GenBank/DDBJ databases">
        <title>Lachnoclostridium SNUG30386 gen.nov., sp.nov., isolated from human faeces.</title>
        <authorList>
            <person name="Seo B."/>
            <person name="Jeon K."/>
            <person name="Ko G."/>
        </authorList>
    </citation>
    <scope>NUCLEOTIDE SEQUENCE [LARGE SCALE GENOMIC DNA]</scope>
    <source>
        <strain evidence="8 9">SNUG30386</strain>
    </source>
</reference>
<evidence type="ECO:0000256" key="7">
    <source>
        <dbReference type="SAM" id="SignalP"/>
    </source>
</evidence>
<feature type="region of interest" description="Disordered" evidence="6">
    <location>
        <begin position="478"/>
        <end position="509"/>
    </location>
</feature>
<organism evidence="8 9">
    <name type="scientific">Clostridium fessum</name>
    <dbReference type="NCBI Taxonomy" id="2126740"/>
    <lineage>
        <taxon>Bacteria</taxon>
        <taxon>Bacillati</taxon>
        <taxon>Bacillota</taxon>
        <taxon>Clostridia</taxon>
        <taxon>Eubacteriales</taxon>
        <taxon>Clostridiaceae</taxon>
        <taxon>Clostridium</taxon>
    </lineage>
</organism>
<dbReference type="InterPro" id="IPR017853">
    <property type="entry name" value="GH"/>
</dbReference>
<feature type="repeat" description="Cell wall-binding" evidence="5">
    <location>
        <begin position="412"/>
        <end position="431"/>
    </location>
</feature>
<dbReference type="CDD" id="cd06414">
    <property type="entry name" value="GH25_LytC-like"/>
    <property type="match status" value="1"/>
</dbReference>
<feature type="repeat" description="Cell wall-binding" evidence="5">
    <location>
        <begin position="432"/>
        <end position="451"/>
    </location>
</feature>
<sequence length="509" mass="54853">MLAAALCFQPMTALAGPAGDSSLTSSSSNAGPGGGSGSSNSGSTGSSGGSTSVSNGSVSAVTSGLGVYRVTENEGIGAIARGVDVSYWQQNVNWSQVASDNVQFAMLATRFRGNVDPFFAMNAANASQAGLRLGAYIYSYATSVEMAQQEADFVLNLIKDYPISFPVVFDAEDANTLGTLTQSQVSDVINAFCKRIQDAGYYPMVYANEYWIANKIDMSKISYDIWVAKYQQKYTYSKTSMWQASNTGSVKGVNGNVDIDYLYKDYTQIIPGNTWRTIAGNRYYYQNHVMQKAAWINDGQNWYYMNAAGNPSKGWLELSGKKYYLEADGHMITGWKTLDGGWRYFDASGEQATGWRAVDGSWYFMADNGLMQTGWLETGGKKYYLNASGAMQAGWQNLGGSWYYFDGSGAMTTGWQAVGGKWYYMNESGVMRTGWLDLGGKKYYLDASGAMYAGITFEMDGNTWQAAADGSCTVVLPEENAAGNGGSTDGQTPITGSQSPVQPSGPAGV</sequence>
<name>A0A2T3FVF9_9CLOT</name>
<dbReference type="SUPFAM" id="SSF51445">
    <property type="entry name" value="(Trans)glycosidases"/>
    <property type="match status" value="1"/>
</dbReference>
<dbReference type="GO" id="GO:0016052">
    <property type="term" value="P:carbohydrate catabolic process"/>
    <property type="evidence" value="ECO:0007669"/>
    <property type="project" value="TreeGrafter"/>
</dbReference>
<evidence type="ECO:0000313" key="9">
    <source>
        <dbReference type="Proteomes" id="UP000241048"/>
    </source>
</evidence>
<dbReference type="Pfam" id="PF01473">
    <property type="entry name" value="Choline_bind_1"/>
    <property type="match status" value="4"/>
</dbReference>